<keyword evidence="1" id="KW-0328">Glycosyltransferase</keyword>
<protein>
    <submittedName>
        <fullName evidence="3">WecB/TagA/CpsF family glycosyltransferase</fullName>
    </submittedName>
</protein>
<keyword evidence="2" id="KW-0808">Transferase</keyword>
<evidence type="ECO:0000256" key="1">
    <source>
        <dbReference type="ARBA" id="ARBA00022676"/>
    </source>
</evidence>
<keyword evidence="4" id="KW-1185">Reference proteome</keyword>
<evidence type="ECO:0000313" key="3">
    <source>
        <dbReference type="EMBL" id="GAA0574102.1"/>
    </source>
</evidence>
<dbReference type="NCBIfam" id="TIGR00696">
    <property type="entry name" value="wecG_tagA_cpsF"/>
    <property type="match status" value="1"/>
</dbReference>
<comment type="caution">
    <text evidence="3">The sequence shown here is derived from an EMBL/GenBank/DDBJ whole genome shotgun (WGS) entry which is preliminary data.</text>
</comment>
<sequence length="266" mass="29025">MSAHPACERRSGSRVYSRVTVGGLDTACVSRRQLGGLMVGDCLAARGGRRAPRLVFASNGHAIAMAALDRKFRETFAKADLIHADGEPVVAASKLLSDTPVPERSATTDFLFDAAKDAAAHGLTFFLLGSTEDINARATAKVEQAGVKVVGRRNGYFSRDEEAAVVEAINASGADVLWVGLGVPFEYEFCLRNKSRLKVGWVVTCGGCFNFAAGDYQRAPVWMQKNGLEWLFRLWREPRRLFWRYLVTNPVAIAMLLLKTGVKPAS</sequence>
<gene>
    <name evidence="3" type="ORF">GCM10008942_23510</name>
</gene>
<dbReference type="Proteomes" id="UP001499951">
    <property type="component" value="Unassembled WGS sequence"/>
</dbReference>
<accession>A0ABN1ETG3</accession>
<name>A0ABN1ETG3_9PROT</name>
<evidence type="ECO:0000256" key="2">
    <source>
        <dbReference type="ARBA" id="ARBA00022679"/>
    </source>
</evidence>
<proteinExistence type="predicted"/>
<dbReference type="InterPro" id="IPR004629">
    <property type="entry name" value="WecG_TagA_CpsF"/>
</dbReference>
<dbReference type="EMBL" id="BAAADD010000006">
    <property type="protein sequence ID" value="GAA0574102.1"/>
    <property type="molecule type" value="Genomic_DNA"/>
</dbReference>
<organism evidence="3 4">
    <name type="scientific">Rhizomicrobium electricum</name>
    <dbReference type="NCBI Taxonomy" id="480070"/>
    <lineage>
        <taxon>Bacteria</taxon>
        <taxon>Pseudomonadati</taxon>
        <taxon>Pseudomonadota</taxon>
        <taxon>Alphaproteobacteria</taxon>
        <taxon>Micropepsales</taxon>
        <taxon>Micropepsaceae</taxon>
        <taxon>Rhizomicrobium</taxon>
    </lineage>
</organism>
<reference evidence="3 4" key="1">
    <citation type="journal article" date="2019" name="Int. J. Syst. Evol. Microbiol.">
        <title>The Global Catalogue of Microorganisms (GCM) 10K type strain sequencing project: providing services to taxonomists for standard genome sequencing and annotation.</title>
        <authorList>
            <consortium name="The Broad Institute Genomics Platform"/>
            <consortium name="The Broad Institute Genome Sequencing Center for Infectious Disease"/>
            <person name="Wu L."/>
            <person name="Ma J."/>
        </authorList>
    </citation>
    <scope>NUCLEOTIDE SEQUENCE [LARGE SCALE GENOMIC DNA]</scope>
    <source>
        <strain evidence="3 4">JCM 15089</strain>
    </source>
</reference>
<dbReference type="RefSeq" id="WP_166935890.1">
    <property type="nucleotide sequence ID" value="NZ_BAAADD010000006.1"/>
</dbReference>
<dbReference type="CDD" id="cd06533">
    <property type="entry name" value="Glyco_transf_WecG_TagA"/>
    <property type="match status" value="1"/>
</dbReference>
<dbReference type="Pfam" id="PF03808">
    <property type="entry name" value="Glyco_tran_WecG"/>
    <property type="match status" value="1"/>
</dbReference>
<dbReference type="PANTHER" id="PTHR34136">
    <property type="match status" value="1"/>
</dbReference>
<dbReference type="PANTHER" id="PTHR34136:SF1">
    <property type="entry name" value="UDP-N-ACETYL-D-MANNOSAMINURONIC ACID TRANSFERASE"/>
    <property type="match status" value="1"/>
</dbReference>
<evidence type="ECO:0000313" key="4">
    <source>
        <dbReference type="Proteomes" id="UP001499951"/>
    </source>
</evidence>